<gene>
    <name evidence="1" type="ORF">LEP1GSC179_0053</name>
</gene>
<dbReference type="AlphaFoldDB" id="A0A0E2BL89"/>
<proteinExistence type="predicted"/>
<organism evidence="1 2">
    <name type="scientific">Leptospira santarosai str. MOR084</name>
    <dbReference type="NCBI Taxonomy" id="1049984"/>
    <lineage>
        <taxon>Bacteria</taxon>
        <taxon>Pseudomonadati</taxon>
        <taxon>Spirochaetota</taxon>
        <taxon>Spirochaetia</taxon>
        <taxon>Leptospirales</taxon>
        <taxon>Leptospiraceae</taxon>
        <taxon>Leptospira</taxon>
    </lineage>
</organism>
<reference evidence="1" key="1">
    <citation type="submission" date="2012-10" db="EMBL/GenBank/DDBJ databases">
        <authorList>
            <person name="Harkins D.M."/>
            <person name="Durkin A.S."/>
            <person name="Brinkac L.M."/>
            <person name="Haft D.H."/>
            <person name="Selengut J.D."/>
            <person name="Sanka R."/>
            <person name="DePew J."/>
            <person name="Purushe J."/>
            <person name="Matthias M.A."/>
            <person name="Vinetz J.M."/>
            <person name="Sutton G.G."/>
            <person name="Nierman W.C."/>
            <person name="Fouts D.E."/>
        </authorList>
    </citation>
    <scope>NUCLEOTIDE SEQUENCE [LARGE SCALE GENOMIC DNA]</scope>
    <source>
        <strain evidence="1">MOR084</strain>
    </source>
</reference>
<accession>A0A0E2BL89</accession>
<dbReference type="Proteomes" id="UP000006329">
    <property type="component" value="Unassembled WGS sequence"/>
</dbReference>
<evidence type="ECO:0000313" key="2">
    <source>
        <dbReference type="Proteomes" id="UP000006329"/>
    </source>
</evidence>
<evidence type="ECO:0000313" key="1">
    <source>
        <dbReference type="EMBL" id="EKO35747.1"/>
    </source>
</evidence>
<dbReference type="EMBL" id="AHON02000005">
    <property type="protein sequence ID" value="EKO35747.1"/>
    <property type="molecule type" value="Genomic_DNA"/>
</dbReference>
<keyword evidence="2" id="KW-1185">Reference proteome</keyword>
<name>A0A0E2BL89_9LEPT</name>
<comment type="caution">
    <text evidence="1">The sequence shown here is derived from an EMBL/GenBank/DDBJ whole genome shotgun (WGS) entry which is preliminary data.</text>
</comment>
<sequence>MGVCISGSSLSGILNSKFEIHFSLSSVISNTCARYIPGGRFPGMDSFLIENIISDFTCKNSIR</sequence>
<protein>
    <submittedName>
        <fullName evidence="1">Uncharacterized protein</fullName>
    </submittedName>
</protein>